<protein>
    <submittedName>
        <fullName evidence="1">Uncharacterized protein</fullName>
    </submittedName>
</protein>
<evidence type="ECO:0000313" key="1">
    <source>
        <dbReference type="EMBL" id="KAF3861083.1"/>
    </source>
</evidence>
<keyword evidence="2" id="KW-1185">Reference proteome</keyword>
<feature type="non-terminal residue" evidence="1">
    <location>
        <position position="114"/>
    </location>
</feature>
<sequence>MSPLTPGLRLLLPASPRSIYREKFQRSGRRSDAPPTAVSVGQECARAAERLVPLAPGVHARSFKCVRVCFYVCRENGTCGFFSEQPGLRVLLRACNYSGAKEKASHHCTVKKEG</sequence>
<organism evidence="1 2">
    <name type="scientific">Dissostichus mawsoni</name>
    <name type="common">Antarctic cod</name>
    <dbReference type="NCBI Taxonomy" id="36200"/>
    <lineage>
        <taxon>Eukaryota</taxon>
        <taxon>Metazoa</taxon>
        <taxon>Chordata</taxon>
        <taxon>Craniata</taxon>
        <taxon>Vertebrata</taxon>
        <taxon>Euteleostomi</taxon>
        <taxon>Actinopterygii</taxon>
        <taxon>Neopterygii</taxon>
        <taxon>Teleostei</taxon>
        <taxon>Neoteleostei</taxon>
        <taxon>Acanthomorphata</taxon>
        <taxon>Eupercaria</taxon>
        <taxon>Perciformes</taxon>
        <taxon>Notothenioidei</taxon>
        <taxon>Nototheniidae</taxon>
        <taxon>Dissostichus</taxon>
    </lineage>
</organism>
<accession>A0A7J5ZHI0</accession>
<dbReference type="Proteomes" id="UP000518266">
    <property type="component" value="Unassembled WGS sequence"/>
</dbReference>
<name>A0A7J5ZHI0_DISMA</name>
<dbReference type="EMBL" id="JAAKFY010000002">
    <property type="protein sequence ID" value="KAF3861083.1"/>
    <property type="molecule type" value="Genomic_DNA"/>
</dbReference>
<dbReference type="AlphaFoldDB" id="A0A7J5ZHI0"/>
<reference evidence="1 2" key="1">
    <citation type="submission" date="2020-03" db="EMBL/GenBank/DDBJ databases">
        <title>Dissostichus mawsoni Genome sequencing and assembly.</title>
        <authorList>
            <person name="Park H."/>
        </authorList>
    </citation>
    <scope>NUCLEOTIDE SEQUENCE [LARGE SCALE GENOMIC DNA]</scope>
    <source>
        <strain evidence="1">DM0001</strain>
        <tissue evidence="1">Muscle</tissue>
    </source>
</reference>
<evidence type="ECO:0000313" key="2">
    <source>
        <dbReference type="Proteomes" id="UP000518266"/>
    </source>
</evidence>
<gene>
    <name evidence="1" type="ORF">F7725_001338</name>
</gene>
<proteinExistence type="predicted"/>
<comment type="caution">
    <text evidence="1">The sequence shown here is derived from an EMBL/GenBank/DDBJ whole genome shotgun (WGS) entry which is preliminary data.</text>
</comment>